<evidence type="ECO:0000313" key="2">
    <source>
        <dbReference type="EMBL" id="VDL80779.1"/>
    </source>
</evidence>
<reference evidence="4" key="1">
    <citation type="submission" date="2017-02" db="UniProtKB">
        <authorList>
            <consortium name="WormBaseParasite"/>
        </authorList>
    </citation>
    <scope>IDENTIFICATION</scope>
</reference>
<keyword evidence="3" id="KW-1185">Reference proteome</keyword>
<name>A0A0N4YJL5_NIPBR</name>
<protein>
    <submittedName>
        <fullName evidence="4">Secreted protein</fullName>
    </submittedName>
</protein>
<feature type="transmembrane region" description="Helical" evidence="1">
    <location>
        <begin position="49"/>
        <end position="69"/>
    </location>
</feature>
<sequence length="141" mass="15608">MTGTKIETVAIVIVTRTEIETVIVTVIVITKGIREVVVVVAARIATANVVALVREILLVIAIVTVIVIVSQSRRRSIVSGTYRQLVSSTSLLRSTKLNKLPERFHDQICRQQCLLWDHQSLVSLVVSMLVTFPSDATKRLC</sequence>
<dbReference type="AlphaFoldDB" id="A0A0N4YJL5"/>
<dbReference type="EMBL" id="UYSL01022591">
    <property type="protein sequence ID" value="VDL80779.1"/>
    <property type="molecule type" value="Genomic_DNA"/>
</dbReference>
<keyword evidence="1" id="KW-1133">Transmembrane helix</keyword>
<dbReference type="WBParaSite" id="NBR_0001716501-mRNA-1">
    <property type="protein sequence ID" value="NBR_0001716501-mRNA-1"/>
    <property type="gene ID" value="NBR_0001716501"/>
</dbReference>
<proteinExistence type="predicted"/>
<gene>
    <name evidence="2" type="ORF">NBR_LOCUS17166</name>
</gene>
<reference evidence="2 3" key="2">
    <citation type="submission" date="2018-11" db="EMBL/GenBank/DDBJ databases">
        <authorList>
            <consortium name="Pathogen Informatics"/>
        </authorList>
    </citation>
    <scope>NUCLEOTIDE SEQUENCE [LARGE SCALE GENOMIC DNA]</scope>
</reference>
<evidence type="ECO:0000313" key="4">
    <source>
        <dbReference type="WBParaSite" id="NBR_0001716501-mRNA-1"/>
    </source>
</evidence>
<accession>A0A0N4YJL5</accession>
<evidence type="ECO:0000256" key="1">
    <source>
        <dbReference type="SAM" id="Phobius"/>
    </source>
</evidence>
<organism evidence="4">
    <name type="scientific">Nippostrongylus brasiliensis</name>
    <name type="common">Rat hookworm</name>
    <dbReference type="NCBI Taxonomy" id="27835"/>
    <lineage>
        <taxon>Eukaryota</taxon>
        <taxon>Metazoa</taxon>
        <taxon>Ecdysozoa</taxon>
        <taxon>Nematoda</taxon>
        <taxon>Chromadorea</taxon>
        <taxon>Rhabditida</taxon>
        <taxon>Rhabditina</taxon>
        <taxon>Rhabditomorpha</taxon>
        <taxon>Strongyloidea</taxon>
        <taxon>Heligmosomidae</taxon>
        <taxon>Nippostrongylus</taxon>
    </lineage>
</organism>
<keyword evidence="1" id="KW-0472">Membrane</keyword>
<keyword evidence="1" id="KW-0812">Transmembrane</keyword>
<evidence type="ECO:0000313" key="3">
    <source>
        <dbReference type="Proteomes" id="UP000271162"/>
    </source>
</evidence>
<dbReference type="Proteomes" id="UP000271162">
    <property type="component" value="Unassembled WGS sequence"/>
</dbReference>